<evidence type="ECO:0000256" key="1">
    <source>
        <dbReference type="SAM" id="SignalP"/>
    </source>
</evidence>
<accession>A0A9P1IB14</accession>
<keyword evidence="1" id="KW-0732">Signal</keyword>
<name>A0A9P1IB14_9PELO</name>
<evidence type="ECO:0000313" key="3">
    <source>
        <dbReference type="Proteomes" id="UP001152747"/>
    </source>
</evidence>
<organism evidence="2 3">
    <name type="scientific">Caenorhabditis angaria</name>
    <dbReference type="NCBI Taxonomy" id="860376"/>
    <lineage>
        <taxon>Eukaryota</taxon>
        <taxon>Metazoa</taxon>
        <taxon>Ecdysozoa</taxon>
        <taxon>Nematoda</taxon>
        <taxon>Chromadorea</taxon>
        <taxon>Rhabditida</taxon>
        <taxon>Rhabditina</taxon>
        <taxon>Rhabditomorpha</taxon>
        <taxon>Rhabditoidea</taxon>
        <taxon>Rhabditidae</taxon>
        <taxon>Peloderinae</taxon>
        <taxon>Caenorhabditis</taxon>
    </lineage>
</organism>
<sequence length="68" mass="7840">MQGFMLICLALLLVFVSAAPFYLVEYQSDSRVPHQTHLETIVGGLTSDQYGMDSTRNMRKQLFSRKLW</sequence>
<feature type="signal peptide" evidence="1">
    <location>
        <begin position="1"/>
        <end position="18"/>
    </location>
</feature>
<gene>
    <name evidence="2" type="ORF">CAMP_LOCUS5259</name>
</gene>
<feature type="chain" id="PRO_5040273762" evidence="1">
    <location>
        <begin position="19"/>
        <end position="68"/>
    </location>
</feature>
<proteinExistence type="predicted"/>
<protein>
    <submittedName>
        <fullName evidence="2">Uncharacterized protein</fullName>
    </submittedName>
</protein>
<keyword evidence="3" id="KW-1185">Reference proteome</keyword>
<dbReference type="Proteomes" id="UP001152747">
    <property type="component" value="Unassembled WGS sequence"/>
</dbReference>
<dbReference type="AlphaFoldDB" id="A0A9P1IB14"/>
<reference evidence="2" key="1">
    <citation type="submission" date="2022-11" db="EMBL/GenBank/DDBJ databases">
        <authorList>
            <person name="Kikuchi T."/>
        </authorList>
    </citation>
    <scope>NUCLEOTIDE SEQUENCE</scope>
    <source>
        <strain evidence="2">PS1010</strain>
    </source>
</reference>
<comment type="caution">
    <text evidence="2">The sequence shown here is derived from an EMBL/GenBank/DDBJ whole genome shotgun (WGS) entry which is preliminary data.</text>
</comment>
<dbReference type="EMBL" id="CANHGI010000002">
    <property type="protein sequence ID" value="CAI5442622.1"/>
    <property type="molecule type" value="Genomic_DNA"/>
</dbReference>
<evidence type="ECO:0000313" key="2">
    <source>
        <dbReference type="EMBL" id="CAI5442622.1"/>
    </source>
</evidence>